<dbReference type="KEGG" id="msu:MS1576"/>
<dbReference type="HOGENOM" id="CLU_1213875_0_0_6"/>
<dbReference type="AlphaFoldDB" id="Q65S77"/>
<dbReference type="Pfam" id="PF26367">
    <property type="entry name" value="DUF8095"/>
    <property type="match status" value="1"/>
</dbReference>
<gene>
    <name evidence="2" type="ordered locus">MS1576</name>
</gene>
<keyword evidence="3" id="KW-1185">Reference proteome</keyword>
<proteinExistence type="predicted"/>
<accession>Q65S77</accession>
<dbReference type="EMBL" id="AE016827">
    <property type="protein sequence ID" value="AAU38183.1"/>
    <property type="molecule type" value="Genomic_DNA"/>
</dbReference>
<dbReference type="RefSeq" id="WP_011200748.1">
    <property type="nucleotide sequence ID" value="NC_006300.1"/>
</dbReference>
<sequence length="237" mass="26221">MMKKWLLTAISGVFLTACGSSSKSGNDLKYIAYQDLDGKTQQVAFLKTLSTENNADPKTSISGEALQKAKFGNLDTHQKIGDIYTIYDAQANPMNVIFVIPSRGKSFSPHKADDMAQLAKEKSFDFYEFGKARIAHSQFSAKSAICRDYKAKSGVDVKIATTYYLDSGGENYLATLVGAQASRKNGEIRKFTYSPSFNIDNKKLQEQIQREVSSHGEKVAKSNVIEKLSVLENIVCR</sequence>
<evidence type="ECO:0000313" key="2">
    <source>
        <dbReference type="EMBL" id="AAU38183.1"/>
    </source>
</evidence>
<protein>
    <recommendedName>
        <fullName evidence="1">DUF8095 domain-containing protein</fullName>
    </recommendedName>
</protein>
<dbReference type="eggNOG" id="ENOG502ZHJ6">
    <property type="taxonomic scope" value="Bacteria"/>
</dbReference>
<dbReference type="Proteomes" id="UP000000607">
    <property type="component" value="Chromosome"/>
</dbReference>
<feature type="domain" description="DUF8095" evidence="1">
    <location>
        <begin position="95"/>
        <end position="234"/>
    </location>
</feature>
<reference evidence="2 3" key="1">
    <citation type="journal article" date="2004" name="Nat. Biotechnol.">
        <title>The genome sequence of the capnophilic rumen bacterium Mannheimia succiniciproducens.</title>
        <authorList>
            <person name="Hong S.H."/>
            <person name="Kim J.S."/>
            <person name="Lee S.Y."/>
            <person name="In Y.H."/>
            <person name="Choi S.S."/>
            <person name="Rih J.-K."/>
            <person name="Kim C.H."/>
            <person name="Jeong H."/>
            <person name="Hur C.G."/>
            <person name="Kim J.J."/>
        </authorList>
    </citation>
    <scope>NUCLEOTIDE SEQUENCE [LARGE SCALE GENOMIC DNA]</scope>
    <source>
        <strain evidence="3">KCTC 0769BP / MBEL55E</strain>
    </source>
</reference>
<organism evidence="2 3">
    <name type="scientific">Mannheimia succiniciproducens (strain KCTC 0769BP / MBEL55E)</name>
    <dbReference type="NCBI Taxonomy" id="221988"/>
    <lineage>
        <taxon>Bacteria</taxon>
        <taxon>Pseudomonadati</taxon>
        <taxon>Pseudomonadota</taxon>
        <taxon>Gammaproteobacteria</taxon>
        <taxon>Pasteurellales</taxon>
        <taxon>Pasteurellaceae</taxon>
        <taxon>Basfia</taxon>
    </lineage>
</organism>
<name>Q65S77_MANSM</name>
<dbReference type="PROSITE" id="PS51257">
    <property type="entry name" value="PROKAR_LIPOPROTEIN"/>
    <property type="match status" value="1"/>
</dbReference>
<evidence type="ECO:0000259" key="1">
    <source>
        <dbReference type="Pfam" id="PF26367"/>
    </source>
</evidence>
<evidence type="ECO:0000313" key="3">
    <source>
        <dbReference type="Proteomes" id="UP000000607"/>
    </source>
</evidence>
<dbReference type="InterPro" id="IPR058408">
    <property type="entry name" value="DUF8095"/>
</dbReference>
<dbReference type="OrthoDB" id="5677005at2"/>
<dbReference type="STRING" id="221988.MS1576"/>